<dbReference type="GeneID" id="77727433"/>
<keyword evidence="2 4" id="KW-0647">Proteasome</keyword>
<name>A0AA38HEN0_9TREE</name>
<dbReference type="Gene3D" id="1.20.120.180">
    <property type="entry name" value="Proteasome activator pa28, C-terminal domain"/>
    <property type="match status" value="1"/>
</dbReference>
<evidence type="ECO:0000313" key="4">
    <source>
        <dbReference type="EMBL" id="KAI9638900.1"/>
    </source>
</evidence>
<dbReference type="InterPro" id="IPR036252">
    <property type="entry name" value="Proteasome_activ_sf"/>
</dbReference>
<dbReference type="InterPro" id="IPR036997">
    <property type="entry name" value="PA28_C_sf"/>
</dbReference>
<dbReference type="InterPro" id="IPR009077">
    <property type="entry name" value="Proteasome_activ_PA28"/>
</dbReference>
<evidence type="ECO:0000259" key="3">
    <source>
        <dbReference type="Pfam" id="PF02252"/>
    </source>
</evidence>
<accession>A0AA38HEN0</accession>
<dbReference type="GO" id="GO:2000045">
    <property type="term" value="P:regulation of G1/S transition of mitotic cell cycle"/>
    <property type="evidence" value="ECO:0007669"/>
    <property type="project" value="TreeGrafter"/>
</dbReference>
<dbReference type="Proteomes" id="UP001164286">
    <property type="component" value="Unassembled WGS sequence"/>
</dbReference>
<dbReference type="InterPro" id="IPR003186">
    <property type="entry name" value="PA28_C"/>
</dbReference>
<dbReference type="GO" id="GO:0061133">
    <property type="term" value="F:endopeptidase activator activity"/>
    <property type="evidence" value="ECO:0007669"/>
    <property type="project" value="TreeGrafter"/>
</dbReference>
<sequence>MPSFAKLAAVDASNPLIGLWKDQSGPSPLKDLLTDRRTRAAQILSADMPSKLTHIRALIAAESDPSSALWVGHLESGDFTLPRMMQPDHLYRLLAPGPLGPADGESGLKGEDLEPGEKVVLPSQITRADGGLELEQGLDDDGDEHLAGVARLSMGKANGNGHLNGAGNRKVTGNGGVEGTMPVEKGVRVGPHWFEVVPRNKVQTDLAKLVVKEHEDLHAMVQDLRVWLELEIPLIEDGNSFGAEVQNHLIKELLTAYQKSNSYINASRQHHTDRIKLITDWVKYPNVMDYPAAITSSDRFDNFISRSYLRSLLMIYGGLLTRFQRNWEKVINPKGTGGGSSGGVY</sequence>
<dbReference type="GO" id="GO:0005737">
    <property type="term" value="C:cytoplasm"/>
    <property type="evidence" value="ECO:0007669"/>
    <property type="project" value="TreeGrafter"/>
</dbReference>
<dbReference type="Pfam" id="PF02252">
    <property type="entry name" value="PA28_C"/>
    <property type="match status" value="1"/>
</dbReference>
<feature type="domain" description="Proteasome activator PA28 C-terminal" evidence="3">
    <location>
        <begin position="197"/>
        <end position="336"/>
    </location>
</feature>
<evidence type="ECO:0000256" key="1">
    <source>
        <dbReference type="ARBA" id="ARBA00005883"/>
    </source>
</evidence>
<dbReference type="GO" id="GO:0061136">
    <property type="term" value="P:regulation of proteasomal protein catabolic process"/>
    <property type="evidence" value="ECO:0007669"/>
    <property type="project" value="TreeGrafter"/>
</dbReference>
<reference evidence="4" key="1">
    <citation type="journal article" date="2022" name="G3 (Bethesda)">
        <title>High quality genome of the basidiomycete yeast Dioszegia hungarica PDD-24b-2 isolated from cloud water.</title>
        <authorList>
            <person name="Jarrige D."/>
            <person name="Haridas S."/>
            <person name="Bleykasten-Grosshans C."/>
            <person name="Joly M."/>
            <person name="Nadalig T."/>
            <person name="Sancelme M."/>
            <person name="Vuilleumier S."/>
            <person name="Grigoriev I.V."/>
            <person name="Amato P."/>
            <person name="Bringel F."/>
        </authorList>
    </citation>
    <scope>NUCLEOTIDE SEQUENCE</scope>
    <source>
        <strain evidence="4">PDD-24b-2</strain>
    </source>
</reference>
<comment type="similarity">
    <text evidence="1">Belongs to the PA28 family.</text>
</comment>
<dbReference type="SUPFAM" id="SSF47216">
    <property type="entry name" value="Proteasome activator"/>
    <property type="match status" value="1"/>
</dbReference>
<evidence type="ECO:0000313" key="5">
    <source>
        <dbReference type="Proteomes" id="UP001164286"/>
    </source>
</evidence>
<dbReference type="PANTHER" id="PTHR10660">
    <property type="entry name" value="PROTEASOME REGULATOR PA28"/>
    <property type="match status" value="1"/>
</dbReference>
<comment type="caution">
    <text evidence="4">The sequence shown here is derived from an EMBL/GenBank/DDBJ whole genome shotgun (WGS) entry which is preliminary data.</text>
</comment>
<organism evidence="4 5">
    <name type="scientific">Dioszegia hungarica</name>
    <dbReference type="NCBI Taxonomy" id="4972"/>
    <lineage>
        <taxon>Eukaryota</taxon>
        <taxon>Fungi</taxon>
        <taxon>Dikarya</taxon>
        <taxon>Basidiomycota</taxon>
        <taxon>Agaricomycotina</taxon>
        <taxon>Tremellomycetes</taxon>
        <taxon>Tremellales</taxon>
        <taxon>Bulleribasidiaceae</taxon>
        <taxon>Dioszegia</taxon>
    </lineage>
</organism>
<gene>
    <name evidence="4" type="ORF">MKK02DRAFT_31187</name>
</gene>
<dbReference type="GO" id="GO:0008537">
    <property type="term" value="C:proteasome activator complex"/>
    <property type="evidence" value="ECO:0007669"/>
    <property type="project" value="InterPro"/>
</dbReference>
<dbReference type="GO" id="GO:0005654">
    <property type="term" value="C:nucleoplasm"/>
    <property type="evidence" value="ECO:0007669"/>
    <property type="project" value="TreeGrafter"/>
</dbReference>
<dbReference type="EMBL" id="JAKWFO010000002">
    <property type="protein sequence ID" value="KAI9638900.1"/>
    <property type="molecule type" value="Genomic_DNA"/>
</dbReference>
<dbReference type="RefSeq" id="XP_052948677.1">
    <property type="nucleotide sequence ID" value="XM_053088228.1"/>
</dbReference>
<evidence type="ECO:0000256" key="2">
    <source>
        <dbReference type="ARBA" id="ARBA00022942"/>
    </source>
</evidence>
<protein>
    <submittedName>
        <fullName evidence="4">Proteasome activator pa28</fullName>
    </submittedName>
</protein>
<dbReference type="AlphaFoldDB" id="A0AA38HEN0"/>
<dbReference type="PANTHER" id="PTHR10660:SF2">
    <property type="entry name" value="LD45860P"/>
    <property type="match status" value="1"/>
</dbReference>
<keyword evidence="5" id="KW-1185">Reference proteome</keyword>
<proteinExistence type="inferred from homology"/>